<dbReference type="InterPro" id="IPR042099">
    <property type="entry name" value="ANL_N_sf"/>
</dbReference>
<dbReference type="InterPro" id="IPR011880">
    <property type="entry name" value="PA_CoA_ligase"/>
</dbReference>
<dbReference type="InterPro" id="IPR045851">
    <property type="entry name" value="AMP-bd_C_sf"/>
</dbReference>
<dbReference type="Pfam" id="PF00501">
    <property type="entry name" value="AMP-binding"/>
    <property type="match status" value="1"/>
</dbReference>
<gene>
    <name evidence="4" type="ORF">J2S10_001431</name>
</gene>
<proteinExistence type="inferred from homology"/>
<dbReference type="PIRSF" id="PIRSF006444">
    <property type="entry name" value="PaaK"/>
    <property type="match status" value="1"/>
</dbReference>
<keyword evidence="1" id="KW-0547">Nucleotide-binding</keyword>
<evidence type="ECO:0000313" key="5">
    <source>
        <dbReference type="Proteomes" id="UP001224122"/>
    </source>
</evidence>
<dbReference type="Gene3D" id="3.40.50.12780">
    <property type="entry name" value="N-terminal domain of ligase-like"/>
    <property type="match status" value="1"/>
</dbReference>
<dbReference type="PANTHER" id="PTHR43439:SF1">
    <property type="entry name" value="PHENYLACETATE-COENZYME A LIGASE"/>
    <property type="match status" value="1"/>
</dbReference>
<comment type="catalytic activity">
    <reaction evidence="1">
        <text>2-phenylacetate + ATP + CoA = phenylacetyl-CoA + AMP + diphosphate</text>
        <dbReference type="Rhea" id="RHEA:20956"/>
        <dbReference type="ChEBI" id="CHEBI:18401"/>
        <dbReference type="ChEBI" id="CHEBI:30616"/>
        <dbReference type="ChEBI" id="CHEBI:33019"/>
        <dbReference type="ChEBI" id="CHEBI:57287"/>
        <dbReference type="ChEBI" id="CHEBI:57390"/>
        <dbReference type="ChEBI" id="CHEBI:456215"/>
        <dbReference type="EC" id="6.2.1.30"/>
    </reaction>
</comment>
<reference evidence="4 5" key="1">
    <citation type="submission" date="2023-07" db="EMBL/GenBank/DDBJ databases">
        <title>Genomic Encyclopedia of Type Strains, Phase IV (KMG-IV): sequencing the most valuable type-strain genomes for metagenomic binning, comparative biology and taxonomic classification.</title>
        <authorList>
            <person name="Goeker M."/>
        </authorList>
    </citation>
    <scope>NUCLEOTIDE SEQUENCE [LARGE SCALE GENOMIC DNA]</scope>
    <source>
        <strain evidence="4 5">DSM 27594</strain>
    </source>
</reference>
<feature type="domain" description="AMP-dependent synthetase/ligase" evidence="2">
    <location>
        <begin position="74"/>
        <end position="285"/>
    </location>
</feature>
<dbReference type="Pfam" id="PF14535">
    <property type="entry name" value="AMP-binding_C_2"/>
    <property type="match status" value="1"/>
</dbReference>
<dbReference type="InterPro" id="IPR051414">
    <property type="entry name" value="Adenylate-forming_Reductase"/>
</dbReference>
<comment type="similarity">
    <text evidence="1">Belongs to the phenylacetyl-CoA ligase family.</text>
</comment>
<dbReference type="PANTHER" id="PTHR43439">
    <property type="entry name" value="PHENYLACETATE-COENZYME A LIGASE"/>
    <property type="match status" value="1"/>
</dbReference>
<keyword evidence="5" id="KW-1185">Reference proteome</keyword>
<protein>
    <recommendedName>
        <fullName evidence="1">Phenylacetate-coenzyme A ligase</fullName>
        <ecNumber evidence="1">6.2.1.30</ecNumber>
    </recommendedName>
    <alternativeName>
        <fullName evidence="1">Phenylacetyl-CoA ligase</fullName>
    </alternativeName>
</protein>
<comment type="caution">
    <text evidence="4">The sequence shown here is derived from an EMBL/GenBank/DDBJ whole genome shotgun (WGS) entry which is preliminary data.</text>
</comment>
<comment type="pathway">
    <text evidence="1">Aromatic compound metabolism; phenylacetate degradation.</text>
</comment>
<accession>A0ABT9XRV6</accession>
<organism evidence="4 5">
    <name type="scientific">Neobacillus ginsengisoli</name>
    <dbReference type="NCBI Taxonomy" id="904295"/>
    <lineage>
        <taxon>Bacteria</taxon>
        <taxon>Bacillati</taxon>
        <taxon>Bacillota</taxon>
        <taxon>Bacilli</taxon>
        <taxon>Bacillales</taxon>
        <taxon>Bacillaceae</taxon>
        <taxon>Neobacillus</taxon>
    </lineage>
</organism>
<name>A0ABT9XRV6_9BACI</name>
<dbReference type="EC" id="6.2.1.30" evidence="1"/>
<evidence type="ECO:0000259" key="3">
    <source>
        <dbReference type="Pfam" id="PF14535"/>
    </source>
</evidence>
<evidence type="ECO:0000313" key="4">
    <source>
        <dbReference type="EMBL" id="MDQ0198290.1"/>
    </source>
</evidence>
<dbReference type="RefSeq" id="WP_307405915.1">
    <property type="nucleotide sequence ID" value="NZ_JAUSTW010000002.1"/>
</dbReference>
<comment type="function">
    <text evidence="1">Catalyzes the activation of phenylacetic acid (PA) to phenylacetyl-CoA (PA-CoA).</text>
</comment>
<evidence type="ECO:0000259" key="2">
    <source>
        <dbReference type="Pfam" id="PF00501"/>
    </source>
</evidence>
<feature type="domain" description="AMP-dependent ligase C-terminal" evidence="3">
    <location>
        <begin position="334"/>
        <end position="435"/>
    </location>
</feature>
<dbReference type="CDD" id="cd05913">
    <property type="entry name" value="PaaK"/>
    <property type="match status" value="1"/>
</dbReference>
<dbReference type="Proteomes" id="UP001224122">
    <property type="component" value="Unassembled WGS sequence"/>
</dbReference>
<dbReference type="SUPFAM" id="SSF56801">
    <property type="entry name" value="Acetyl-CoA synthetase-like"/>
    <property type="match status" value="1"/>
</dbReference>
<dbReference type="GO" id="GO:0047475">
    <property type="term" value="F:phenylacetate-CoA ligase activity"/>
    <property type="evidence" value="ECO:0007669"/>
    <property type="project" value="UniProtKB-EC"/>
</dbReference>
<dbReference type="InterPro" id="IPR000873">
    <property type="entry name" value="AMP-dep_synth/lig_dom"/>
</dbReference>
<dbReference type="InterPro" id="IPR028154">
    <property type="entry name" value="AMP-dep_Lig_C"/>
</dbReference>
<dbReference type="EMBL" id="JAUSTW010000002">
    <property type="protein sequence ID" value="MDQ0198290.1"/>
    <property type="molecule type" value="Genomic_DNA"/>
</dbReference>
<sequence>MIIHEVETYSRKEMKALQLARLKETLKRVYTKVPFYQEKFHELDIKVEDIQTLEAIRKLPFTKKTDLRDNYPFNLFAADMKEVIRIHASSGTSGKPTVVGYTKNDIDNWADMVARAIALAGGEPGGVFQNAYGYGLFTGGLGLHYGGERLGMATVPISGGNTDRQITVIEDFKPTVIAGTPSYILKVAEEMEAMGKNPRNSSVKFGIFGAEPWSEEMRKVLEDKFDIKACDIYGLSEVMGPGVSIECHEAQDGLHIAEDHFIVEVINPETLEPVADGEEGELVFTSLTKEAFPVIRYRTGDIASITREECKCGRTTARMSRVKGRIDDMLIIRGVNVFPSEIEHYLIQIEELAPHYQVRLRREGSMDVVELHVEINEEVHQMVNGDMRHEHIHFIMKKVQHSMKNNCLVSMKVKVLAPRSIPRSEGKAIRIVDERGTFATV</sequence>
<dbReference type="Gene3D" id="3.30.300.30">
    <property type="match status" value="1"/>
</dbReference>
<keyword evidence="1 4" id="KW-0436">Ligase</keyword>
<evidence type="ECO:0000256" key="1">
    <source>
        <dbReference type="PIRNR" id="PIRNR006444"/>
    </source>
</evidence>